<evidence type="ECO:0000313" key="2">
    <source>
        <dbReference type="Proteomes" id="UP000004893"/>
    </source>
</evidence>
<gene>
    <name evidence="1" type="ORF">CLOHYLEM_07191</name>
</gene>
<dbReference type="Proteomes" id="UP000004893">
    <property type="component" value="Unassembled WGS sequence"/>
</dbReference>
<name>C0C524_9FIRM</name>
<sequence>MRMVNSEAIGPGYRPMLQDAGFHFTQAAMTCEDTDYENRMIHLHRQAACELMFNIEKRACFQALRILL</sequence>
<proteinExistence type="predicted"/>
<organism evidence="1 2">
    <name type="scientific">[Clostridium] hylemonae DSM 15053</name>
    <dbReference type="NCBI Taxonomy" id="553973"/>
    <lineage>
        <taxon>Bacteria</taxon>
        <taxon>Bacillati</taxon>
        <taxon>Bacillota</taxon>
        <taxon>Clostridia</taxon>
        <taxon>Lachnospirales</taxon>
        <taxon>Lachnospiraceae</taxon>
    </lineage>
</organism>
<reference evidence="1" key="2">
    <citation type="submission" date="2013-06" db="EMBL/GenBank/DDBJ databases">
        <title>Draft genome sequence of Clostridium hylemonae (DSM 15053).</title>
        <authorList>
            <person name="Sudarsanam P."/>
            <person name="Ley R."/>
            <person name="Guruge J."/>
            <person name="Turnbaugh P.J."/>
            <person name="Mahowald M."/>
            <person name="Liep D."/>
            <person name="Gordon J."/>
        </authorList>
    </citation>
    <scope>NUCLEOTIDE SEQUENCE</scope>
    <source>
        <strain evidence="1">DSM 15053</strain>
    </source>
</reference>
<comment type="caution">
    <text evidence="1">The sequence shown here is derived from an EMBL/GenBank/DDBJ whole genome shotgun (WGS) entry which is preliminary data.</text>
</comment>
<keyword evidence="2" id="KW-1185">Reference proteome</keyword>
<dbReference type="EMBL" id="ABYI02000036">
    <property type="protein sequence ID" value="EEG72791.1"/>
    <property type="molecule type" value="Genomic_DNA"/>
</dbReference>
<dbReference type="AlphaFoldDB" id="C0C524"/>
<protein>
    <submittedName>
        <fullName evidence="1">Uncharacterized protein</fullName>
    </submittedName>
</protein>
<accession>C0C524</accession>
<reference evidence="1" key="1">
    <citation type="submission" date="2009-02" db="EMBL/GenBank/DDBJ databases">
        <authorList>
            <person name="Fulton L."/>
            <person name="Clifton S."/>
            <person name="Fulton B."/>
            <person name="Xu J."/>
            <person name="Minx P."/>
            <person name="Pepin K.H."/>
            <person name="Johnson M."/>
            <person name="Bhonagiri V."/>
            <person name="Nash W.E."/>
            <person name="Mardis E.R."/>
            <person name="Wilson R.K."/>
        </authorList>
    </citation>
    <scope>NUCLEOTIDE SEQUENCE [LARGE SCALE GENOMIC DNA]</scope>
    <source>
        <strain evidence="1">DSM 15053</strain>
    </source>
</reference>
<dbReference type="HOGENOM" id="CLU_2786514_0_0_9"/>
<evidence type="ECO:0000313" key="1">
    <source>
        <dbReference type="EMBL" id="EEG72791.1"/>
    </source>
</evidence>